<comment type="caution">
    <text evidence="2">The sequence shown here is derived from an EMBL/GenBank/DDBJ whole genome shotgun (WGS) entry which is preliminary data.</text>
</comment>
<dbReference type="AlphaFoldDB" id="A0ABD2BMR8"/>
<keyword evidence="1" id="KW-0812">Transmembrane</keyword>
<keyword evidence="1" id="KW-1133">Transmembrane helix</keyword>
<name>A0ABD2BMR8_VESSQ</name>
<feature type="transmembrane region" description="Helical" evidence="1">
    <location>
        <begin position="26"/>
        <end position="45"/>
    </location>
</feature>
<accession>A0ABD2BMR8</accession>
<reference evidence="2 3" key="1">
    <citation type="journal article" date="2024" name="Ann. Entomol. Soc. Am.">
        <title>Genomic analyses of the southern and eastern yellowjacket wasps (Hymenoptera: Vespidae) reveal evolutionary signatures of social life.</title>
        <authorList>
            <person name="Catto M.A."/>
            <person name="Caine P.B."/>
            <person name="Orr S.E."/>
            <person name="Hunt B.G."/>
            <person name="Goodisman M.A.D."/>
        </authorList>
    </citation>
    <scope>NUCLEOTIDE SEQUENCE [LARGE SCALE GENOMIC DNA]</scope>
    <source>
        <strain evidence="2">233</strain>
        <tissue evidence="2">Head and thorax</tissue>
    </source>
</reference>
<evidence type="ECO:0000256" key="1">
    <source>
        <dbReference type="SAM" id="Phobius"/>
    </source>
</evidence>
<proteinExistence type="predicted"/>
<keyword evidence="1" id="KW-0472">Membrane</keyword>
<organism evidence="2 3">
    <name type="scientific">Vespula squamosa</name>
    <name type="common">Southern yellow jacket</name>
    <name type="synonym">Wasp</name>
    <dbReference type="NCBI Taxonomy" id="30214"/>
    <lineage>
        <taxon>Eukaryota</taxon>
        <taxon>Metazoa</taxon>
        <taxon>Ecdysozoa</taxon>
        <taxon>Arthropoda</taxon>
        <taxon>Hexapoda</taxon>
        <taxon>Insecta</taxon>
        <taxon>Pterygota</taxon>
        <taxon>Neoptera</taxon>
        <taxon>Endopterygota</taxon>
        <taxon>Hymenoptera</taxon>
        <taxon>Apocrita</taxon>
        <taxon>Aculeata</taxon>
        <taxon>Vespoidea</taxon>
        <taxon>Vespidae</taxon>
        <taxon>Vespinae</taxon>
        <taxon>Vespula</taxon>
    </lineage>
</organism>
<evidence type="ECO:0000313" key="2">
    <source>
        <dbReference type="EMBL" id="KAL2734064.1"/>
    </source>
</evidence>
<keyword evidence="3" id="KW-1185">Reference proteome</keyword>
<sequence length="107" mass="12966">MQHQCWINLNIVCLERKLWFCNNIQLYQLNIVLFFKYALLTAFLYNINRTVTLYHLCKNIFIKCRDVMLPLNIIYLPNVMLQSIRKILLMFLQIQISFFLQLHAPEI</sequence>
<dbReference type="EMBL" id="JAUDFV010000074">
    <property type="protein sequence ID" value="KAL2734064.1"/>
    <property type="molecule type" value="Genomic_DNA"/>
</dbReference>
<gene>
    <name evidence="2" type="ORF">V1478_003762</name>
</gene>
<evidence type="ECO:0000313" key="3">
    <source>
        <dbReference type="Proteomes" id="UP001607302"/>
    </source>
</evidence>
<protein>
    <submittedName>
        <fullName evidence="2">Uncharacterized protein</fullName>
    </submittedName>
</protein>
<dbReference type="Proteomes" id="UP001607302">
    <property type="component" value="Unassembled WGS sequence"/>
</dbReference>